<dbReference type="InterPro" id="IPR002901">
    <property type="entry name" value="MGlyc_endo_b_GlcNAc-like_dom"/>
</dbReference>
<keyword evidence="13" id="KW-0966">Cell projection</keyword>
<dbReference type="InterPro" id="IPR013377">
    <property type="entry name" value="FlgJ"/>
</dbReference>
<evidence type="ECO:0000256" key="10">
    <source>
        <dbReference type="ARBA" id="ARBA00023316"/>
    </source>
</evidence>
<proteinExistence type="inferred from homology"/>
<evidence type="ECO:0000256" key="3">
    <source>
        <dbReference type="ARBA" id="ARBA00006880"/>
    </source>
</evidence>
<comment type="similarity">
    <text evidence="4">In the C-terminal section; belongs to the glycosyl hydrolase 73 family.</text>
</comment>
<dbReference type="RefSeq" id="WP_146803340.1">
    <property type="nucleotide sequence ID" value="NZ_BJUK01000025.1"/>
</dbReference>
<keyword evidence="10" id="KW-0961">Cell wall biogenesis/degradation</keyword>
<dbReference type="SMART" id="SM00047">
    <property type="entry name" value="LYZ2"/>
    <property type="match status" value="1"/>
</dbReference>
<keyword evidence="6" id="KW-0574">Periplasm</keyword>
<evidence type="ECO:0000256" key="4">
    <source>
        <dbReference type="ARBA" id="ARBA00007974"/>
    </source>
</evidence>
<evidence type="ECO:0000256" key="5">
    <source>
        <dbReference type="ARBA" id="ARBA00013433"/>
    </source>
</evidence>
<keyword evidence="7" id="KW-1005">Bacterial flagellum biogenesis</keyword>
<dbReference type="GO" id="GO:0042597">
    <property type="term" value="C:periplasmic space"/>
    <property type="evidence" value="ECO:0007669"/>
    <property type="project" value="UniProtKB-SubCell"/>
</dbReference>
<dbReference type="InterPro" id="IPR051056">
    <property type="entry name" value="Glycosyl_Hydrolase_73"/>
</dbReference>
<keyword evidence="8" id="KW-0378">Hydrolase</keyword>
<comment type="subcellular location">
    <subcellularLocation>
        <location evidence="2">Periplasm</location>
    </subcellularLocation>
</comment>
<dbReference type="InterPro" id="IPR019301">
    <property type="entry name" value="Flagellar_prot_FlgJ_N"/>
</dbReference>
<comment type="similarity">
    <text evidence="3">In the N-terminal section; belongs to the FlgJ family.</text>
</comment>
<feature type="domain" description="Mannosyl-glycoprotein endo-beta-N-acetylglucosamidase-like" evidence="12">
    <location>
        <begin position="162"/>
        <end position="320"/>
    </location>
</feature>
<dbReference type="Pfam" id="PF10135">
    <property type="entry name" value="Rod-binding"/>
    <property type="match status" value="1"/>
</dbReference>
<dbReference type="Gene3D" id="2.10.70.40">
    <property type="entry name" value="peptidoglycan hydrolase"/>
    <property type="match status" value="1"/>
</dbReference>
<dbReference type="GO" id="GO:0016798">
    <property type="term" value="F:hydrolase activity, acting on glycosyl bonds"/>
    <property type="evidence" value="ECO:0007669"/>
    <property type="project" value="UniProtKB-KW"/>
</dbReference>
<organism evidence="13 14">
    <name type="scientific">Bisbaumannia pacifica</name>
    <dbReference type="NCBI Taxonomy" id="77098"/>
    <lineage>
        <taxon>Bacteria</taxon>
        <taxon>Pseudomonadati</taxon>
        <taxon>Pseudomonadota</taxon>
        <taxon>Gammaproteobacteria</taxon>
        <taxon>Oceanospirillales</taxon>
        <taxon>Halomonadaceae</taxon>
        <taxon>Bisbaumannia</taxon>
    </lineage>
</organism>
<evidence type="ECO:0000256" key="9">
    <source>
        <dbReference type="ARBA" id="ARBA00023295"/>
    </source>
</evidence>
<evidence type="ECO:0000259" key="12">
    <source>
        <dbReference type="SMART" id="SM00047"/>
    </source>
</evidence>
<keyword evidence="9" id="KW-0326">Glycosidase</keyword>
<evidence type="ECO:0000256" key="7">
    <source>
        <dbReference type="ARBA" id="ARBA00022795"/>
    </source>
</evidence>
<evidence type="ECO:0000256" key="11">
    <source>
        <dbReference type="ARBA" id="ARBA00030835"/>
    </source>
</evidence>
<name>A0A510XAD8_9GAMM</name>
<keyword evidence="13" id="KW-0969">Cilium</keyword>
<evidence type="ECO:0000313" key="14">
    <source>
        <dbReference type="Proteomes" id="UP000321275"/>
    </source>
</evidence>
<evidence type="ECO:0000313" key="13">
    <source>
        <dbReference type="EMBL" id="GEK48001.1"/>
    </source>
</evidence>
<dbReference type="Pfam" id="PF01832">
    <property type="entry name" value="Glucosaminidase"/>
    <property type="match status" value="1"/>
</dbReference>
<accession>A0A510XAD8</accession>
<dbReference type="GO" id="GO:0044780">
    <property type="term" value="P:bacterial-type flagellum assembly"/>
    <property type="evidence" value="ECO:0007669"/>
    <property type="project" value="InterPro"/>
</dbReference>
<dbReference type="OrthoDB" id="289937at2"/>
<dbReference type="PRINTS" id="PR01002">
    <property type="entry name" value="FLGFLGJ"/>
</dbReference>
<dbReference type="InterPro" id="IPR023346">
    <property type="entry name" value="Lysozyme-like_dom_sf"/>
</dbReference>
<dbReference type="NCBIfam" id="TIGR02541">
    <property type="entry name" value="flagell_FlgJ"/>
    <property type="match status" value="1"/>
</dbReference>
<dbReference type="Gene3D" id="1.10.530.10">
    <property type="match status" value="1"/>
</dbReference>
<dbReference type="EMBL" id="BJUK01000025">
    <property type="protein sequence ID" value="GEK48001.1"/>
    <property type="molecule type" value="Genomic_DNA"/>
</dbReference>
<sequence length="331" mass="35858">MSANDLSGQFALDVQGIQRLRHTARQDERAGLEGAAQQFEALFLQRMLKSMRAAIPESDLMNSQQTRFYTELHDQQLAQHLSARGGGMGLAEELVRQLEGHLGSVAPNERASELIAGIPRGTPRPLTSMGEQAPVDFMQALAARPAGGDEPLRSETPVEAPAERAASGERAEHVQAFVERLAEPARRASEASGVPAELILAQAALETGWGRRGIPTRDGGESHNLFGIKAGRHWRGETTEIVTHEYIDGQRTRISDRFRVYGSYAEAFTDYARLIGDNPRYAGVTAAGNARQAAHALQAGGYATDPQYADKLISIMDSLGPLPEGPRLASR</sequence>
<dbReference type="GO" id="GO:0071973">
    <property type="term" value="P:bacterial-type flagellum-dependent cell motility"/>
    <property type="evidence" value="ECO:0007669"/>
    <property type="project" value="TreeGrafter"/>
</dbReference>
<evidence type="ECO:0000256" key="6">
    <source>
        <dbReference type="ARBA" id="ARBA00022764"/>
    </source>
</evidence>
<dbReference type="PANTHER" id="PTHR33308">
    <property type="entry name" value="PEPTIDOGLYCAN HYDROLASE FLGJ"/>
    <property type="match status" value="1"/>
</dbReference>
<evidence type="ECO:0000256" key="8">
    <source>
        <dbReference type="ARBA" id="ARBA00022801"/>
    </source>
</evidence>
<keyword evidence="13" id="KW-0282">Flagellum</keyword>
<gene>
    <name evidence="13" type="primary">flgJ</name>
    <name evidence="13" type="ORF">HPA02_22840</name>
</gene>
<dbReference type="Proteomes" id="UP000321275">
    <property type="component" value="Unassembled WGS sequence"/>
</dbReference>
<dbReference type="GO" id="GO:0071555">
    <property type="term" value="P:cell wall organization"/>
    <property type="evidence" value="ECO:0007669"/>
    <property type="project" value="UniProtKB-KW"/>
</dbReference>
<dbReference type="PANTHER" id="PTHR33308:SF9">
    <property type="entry name" value="PEPTIDOGLYCAN HYDROLASE FLGJ"/>
    <property type="match status" value="1"/>
</dbReference>
<dbReference type="AlphaFoldDB" id="A0A510XAD8"/>
<evidence type="ECO:0000256" key="1">
    <source>
        <dbReference type="ARBA" id="ARBA00002954"/>
    </source>
</evidence>
<keyword evidence="14" id="KW-1185">Reference proteome</keyword>
<dbReference type="SUPFAM" id="SSF53955">
    <property type="entry name" value="Lysozyme-like"/>
    <property type="match status" value="1"/>
</dbReference>
<evidence type="ECO:0000256" key="2">
    <source>
        <dbReference type="ARBA" id="ARBA00004418"/>
    </source>
</evidence>
<protein>
    <recommendedName>
        <fullName evidence="5">Peptidoglycan hydrolase FlgJ</fullName>
    </recommendedName>
    <alternativeName>
        <fullName evidence="11">Muramidase FlgJ</fullName>
    </alternativeName>
</protein>
<comment type="function">
    <text evidence="1">Flagellum-specific muramidase which hydrolyzes the peptidoglycan layer to assemble the rod structure in the periplasmic space.</text>
</comment>
<reference evidence="13 14" key="1">
    <citation type="submission" date="2019-07" db="EMBL/GenBank/DDBJ databases">
        <title>Whole genome shotgun sequence of Halomonas pacifica NBRC 102220.</title>
        <authorList>
            <person name="Hosoyama A."/>
            <person name="Uohara A."/>
            <person name="Ohji S."/>
            <person name="Ichikawa N."/>
        </authorList>
    </citation>
    <scope>NUCLEOTIDE SEQUENCE [LARGE SCALE GENOMIC DNA]</scope>
    <source>
        <strain evidence="13 14">NBRC 102220</strain>
    </source>
</reference>
<dbReference type="GO" id="GO:0004040">
    <property type="term" value="F:amidase activity"/>
    <property type="evidence" value="ECO:0007669"/>
    <property type="project" value="InterPro"/>
</dbReference>
<comment type="caution">
    <text evidence="13">The sequence shown here is derived from an EMBL/GenBank/DDBJ whole genome shotgun (WGS) entry which is preliminary data.</text>
</comment>